<organism evidence="1 2">
    <name type="scientific">Commensalibacter melissae</name>
    <dbReference type="NCBI Taxonomy" id="2070537"/>
    <lineage>
        <taxon>Bacteria</taxon>
        <taxon>Pseudomonadati</taxon>
        <taxon>Pseudomonadota</taxon>
        <taxon>Alphaproteobacteria</taxon>
        <taxon>Acetobacterales</taxon>
        <taxon>Acetobacteraceae</taxon>
    </lineage>
</organism>
<dbReference type="RefSeq" id="WP_110438676.1">
    <property type="nucleotide sequence ID" value="NZ_CP046393.1"/>
</dbReference>
<sequence>MSVSDHDYINFSQDDELNYILKKYHKSQTHENRVELKKLGQAYKDETKSKMLKHAEFYPYLEKHLDKLR</sequence>
<proteinExistence type="predicted"/>
<gene>
    <name evidence="1" type="ORF">DK869_03755</name>
</gene>
<evidence type="ECO:0000313" key="2">
    <source>
        <dbReference type="Proteomes" id="UP000247565"/>
    </source>
</evidence>
<evidence type="ECO:0000313" key="1">
    <source>
        <dbReference type="EMBL" id="PXZ00533.1"/>
    </source>
</evidence>
<keyword evidence="2" id="KW-1185">Reference proteome</keyword>
<dbReference type="EMBL" id="QGLT01000002">
    <property type="protein sequence ID" value="PXZ00533.1"/>
    <property type="molecule type" value="Genomic_DNA"/>
</dbReference>
<comment type="caution">
    <text evidence="1">The sequence shown here is derived from an EMBL/GenBank/DDBJ whole genome shotgun (WGS) entry which is preliminary data.</text>
</comment>
<protein>
    <submittedName>
        <fullName evidence="1">Uncharacterized protein</fullName>
    </submittedName>
</protein>
<name>A0A318MWB6_9PROT</name>
<dbReference type="Proteomes" id="UP000247565">
    <property type="component" value="Unassembled WGS sequence"/>
</dbReference>
<reference evidence="1 2" key="1">
    <citation type="submission" date="2018-05" db="EMBL/GenBank/DDBJ databases">
        <title>Reference genomes for bee gut microbiota database.</title>
        <authorList>
            <person name="Ellegaard K.M."/>
        </authorList>
    </citation>
    <scope>NUCLEOTIDE SEQUENCE [LARGE SCALE GENOMIC DNA]</scope>
    <source>
        <strain evidence="1 2">ESL0284</strain>
    </source>
</reference>
<dbReference type="AlphaFoldDB" id="A0A318MWB6"/>
<dbReference type="OrthoDB" id="5686121at2"/>
<accession>A0A318MWB6</accession>